<dbReference type="EMBL" id="JABBWE010000026">
    <property type="protein sequence ID" value="KAG1794329.1"/>
    <property type="molecule type" value="Genomic_DNA"/>
</dbReference>
<reference evidence="1" key="1">
    <citation type="journal article" date="2020" name="New Phytol.">
        <title>Comparative genomics reveals dynamic genome evolution in host specialist ectomycorrhizal fungi.</title>
        <authorList>
            <person name="Lofgren L.A."/>
            <person name="Nguyen N.H."/>
            <person name="Vilgalys R."/>
            <person name="Ruytinx J."/>
            <person name="Liao H.L."/>
            <person name="Branco S."/>
            <person name="Kuo A."/>
            <person name="LaButti K."/>
            <person name="Lipzen A."/>
            <person name="Andreopoulos W."/>
            <person name="Pangilinan J."/>
            <person name="Riley R."/>
            <person name="Hundley H."/>
            <person name="Na H."/>
            <person name="Barry K."/>
            <person name="Grigoriev I.V."/>
            <person name="Stajich J.E."/>
            <person name="Kennedy P.G."/>
        </authorList>
    </citation>
    <scope>NUCLEOTIDE SEQUENCE</scope>
    <source>
        <strain evidence="1">S12</strain>
    </source>
</reference>
<sequence length="170" mass="18640">MFAVAMFPSHISASTEFFQVLPTTPVTRTFSTKLLNLSRHLCTLRPRAPATPDPRLDVSSLHPSRPSTCSCWLIPALRSLLHRISRGILMGVLFIIQTFSFTQPVSTDADISHRVSKFYCSNFGCSIGLSGGRDRSALDLSSQSPAITSGARDIRIILLVLGNRSQHTLV</sequence>
<keyword evidence="2" id="KW-1185">Reference proteome</keyword>
<name>A0A9P7DIK7_9AGAM</name>
<comment type="caution">
    <text evidence="1">The sequence shown here is derived from an EMBL/GenBank/DDBJ whole genome shotgun (WGS) entry which is preliminary data.</text>
</comment>
<dbReference type="RefSeq" id="XP_041160496.1">
    <property type="nucleotide sequence ID" value="XM_041310562.1"/>
</dbReference>
<dbReference type="GeneID" id="64604326"/>
<evidence type="ECO:0000313" key="2">
    <source>
        <dbReference type="Proteomes" id="UP000719766"/>
    </source>
</evidence>
<dbReference type="Proteomes" id="UP000719766">
    <property type="component" value="Unassembled WGS sequence"/>
</dbReference>
<gene>
    <name evidence="1" type="ORF">HD556DRAFT_424747</name>
</gene>
<dbReference type="AlphaFoldDB" id="A0A9P7DIK7"/>
<organism evidence="1 2">
    <name type="scientific">Suillus plorans</name>
    <dbReference type="NCBI Taxonomy" id="116603"/>
    <lineage>
        <taxon>Eukaryota</taxon>
        <taxon>Fungi</taxon>
        <taxon>Dikarya</taxon>
        <taxon>Basidiomycota</taxon>
        <taxon>Agaricomycotina</taxon>
        <taxon>Agaricomycetes</taxon>
        <taxon>Agaricomycetidae</taxon>
        <taxon>Boletales</taxon>
        <taxon>Suillineae</taxon>
        <taxon>Suillaceae</taxon>
        <taxon>Suillus</taxon>
    </lineage>
</organism>
<proteinExistence type="predicted"/>
<protein>
    <submittedName>
        <fullName evidence="1">Uncharacterized protein</fullName>
    </submittedName>
</protein>
<evidence type="ECO:0000313" key="1">
    <source>
        <dbReference type="EMBL" id="KAG1794329.1"/>
    </source>
</evidence>
<accession>A0A9P7DIK7</accession>